<name>A0A1G7QB20_9LACT</name>
<dbReference type="AlphaFoldDB" id="A0A1G7QB20"/>
<dbReference type="STRING" id="120956.SAMN05421791_10232"/>
<dbReference type="RefSeq" id="WP_090289131.1">
    <property type="nucleotide sequence ID" value="NZ_FNCK01000002.1"/>
</dbReference>
<reference evidence="2 3" key="1">
    <citation type="submission" date="2016-10" db="EMBL/GenBank/DDBJ databases">
        <authorList>
            <person name="de Groot N.N."/>
        </authorList>
    </citation>
    <scope>NUCLEOTIDE SEQUENCE [LARGE SCALE GENOMIC DNA]</scope>
    <source>
        <strain evidence="2 3">ATCC BAA-466</strain>
    </source>
</reference>
<dbReference type="Pfam" id="PF19605">
    <property type="entry name" value="DUF6110"/>
    <property type="match status" value="1"/>
</dbReference>
<dbReference type="Proteomes" id="UP000199708">
    <property type="component" value="Unassembled WGS sequence"/>
</dbReference>
<keyword evidence="1" id="KW-1133">Transmembrane helix</keyword>
<dbReference type="InterPro" id="IPR046092">
    <property type="entry name" value="DUF6110"/>
</dbReference>
<proteinExistence type="predicted"/>
<evidence type="ECO:0000313" key="3">
    <source>
        <dbReference type="Proteomes" id="UP000199708"/>
    </source>
</evidence>
<gene>
    <name evidence="2" type="ORF">SAMN05421791_10232</name>
</gene>
<accession>A0A1G7QB20</accession>
<protein>
    <submittedName>
        <fullName evidence="2">Uncharacterized protein</fullName>
    </submittedName>
</protein>
<evidence type="ECO:0000313" key="2">
    <source>
        <dbReference type="EMBL" id="SDF95693.1"/>
    </source>
</evidence>
<feature type="transmembrane region" description="Helical" evidence="1">
    <location>
        <begin position="15"/>
        <end position="32"/>
    </location>
</feature>
<dbReference type="EMBL" id="FNCK01000002">
    <property type="protein sequence ID" value="SDF95693.1"/>
    <property type="molecule type" value="Genomic_DNA"/>
</dbReference>
<dbReference type="OrthoDB" id="1932911at2"/>
<keyword evidence="1" id="KW-0472">Membrane</keyword>
<evidence type="ECO:0000256" key="1">
    <source>
        <dbReference type="SAM" id="Phobius"/>
    </source>
</evidence>
<sequence>MLKNLKKATELSKSSGLFLGGALFGSLGLKLLTSRKAKEKYAEVIAKSYQLKDELDASVSTIKQHTDDVLADAQEIYLAQKQQEQAESIEDIEGSNEV</sequence>
<organism evidence="2 3">
    <name type="scientific">Facklamia miroungae</name>
    <dbReference type="NCBI Taxonomy" id="120956"/>
    <lineage>
        <taxon>Bacteria</taxon>
        <taxon>Bacillati</taxon>
        <taxon>Bacillota</taxon>
        <taxon>Bacilli</taxon>
        <taxon>Lactobacillales</taxon>
        <taxon>Aerococcaceae</taxon>
        <taxon>Facklamia</taxon>
    </lineage>
</organism>
<keyword evidence="3" id="KW-1185">Reference proteome</keyword>
<keyword evidence="1" id="KW-0812">Transmembrane</keyword>